<gene>
    <name evidence="4" type="ORF">EB796_003583</name>
</gene>
<reference evidence="4" key="1">
    <citation type="submission" date="2020-06" db="EMBL/GenBank/DDBJ databases">
        <title>Draft genome of Bugula neritina, a colonial animal packing powerful symbionts and potential medicines.</title>
        <authorList>
            <person name="Rayko M."/>
        </authorList>
    </citation>
    <scope>NUCLEOTIDE SEQUENCE [LARGE SCALE GENOMIC DNA]</scope>
    <source>
        <strain evidence="4">Kwan_BN1</strain>
    </source>
</reference>
<dbReference type="PANTHER" id="PTHR33562">
    <property type="entry name" value="ATILLA, ISOFORM B-RELATED-RELATED"/>
    <property type="match status" value="1"/>
</dbReference>
<keyword evidence="2" id="KW-0325">Glycoprotein</keyword>
<evidence type="ECO:0000313" key="5">
    <source>
        <dbReference type="Proteomes" id="UP000593567"/>
    </source>
</evidence>
<dbReference type="EMBL" id="VXIV02000469">
    <property type="protein sequence ID" value="KAF6038107.1"/>
    <property type="molecule type" value="Genomic_DNA"/>
</dbReference>
<feature type="signal peptide" evidence="3">
    <location>
        <begin position="1"/>
        <end position="24"/>
    </location>
</feature>
<dbReference type="GO" id="GO:0030431">
    <property type="term" value="P:sleep"/>
    <property type="evidence" value="ECO:0007669"/>
    <property type="project" value="InterPro"/>
</dbReference>
<organism evidence="4 5">
    <name type="scientific">Bugula neritina</name>
    <name type="common">Brown bryozoan</name>
    <name type="synonym">Sertularia neritina</name>
    <dbReference type="NCBI Taxonomy" id="10212"/>
    <lineage>
        <taxon>Eukaryota</taxon>
        <taxon>Metazoa</taxon>
        <taxon>Spiralia</taxon>
        <taxon>Lophotrochozoa</taxon>
        <taxon>Bryozoa</taxon>
        <taxon>Gymnolaemata</taxon>
        <taxon>Cheilostomatida</taxon>
        <taxon>Flustrina</taxon>
        <taxon>Buguloidea</taxon>
        <taxon>Bugulidae</taxon>
        <taxon>Bugula</taxon>
    </lineage>
</organism>
<dbReference type="InterPro" id="IPR031424">
    <property type="entry name" value="QVR-like"/>
</dbReference>
<dbReference type="AlphaFoldDB" id="A0A7J7KIQ1"/>
<evidence type="ECO:0000256" key="3">
    <source>
        <dbReference type="SAM" id="SignalP"/>
    </source>
</evidence>
<keyword evidence="5" id="KW-1185">Reference proteome</keyword>
<accession>A0A7J7KIQ1</accession>
<dbReference type="PANTHER" id="PTHR33562:SF28">
    <property type="entry name" value="PROTEIN QUIVER"/>
    <property type="match status" value="1"/>
</dbReference>
<sequence length="136" mass="14742">MKHSLSTLSSFFVVCALLPHILLAARRRCYECEAGDAGCRDQYTRPLAHDMTCDDLSFNACVKYIYPKAGQNDVTRGCYKIASDTVGDPTGCNTYKDGGRKYTKCVCTDGDLCNVSTVTKASLGTMLVTLALSSLC</sequence>
<feature type="chain" id="PRO_5029808236" description="Protein sleepless" evidence="3">
    <location>
        <begin position="25"/>
        <end position="136"/>
    </location>
</feature>
<dbReference type="InterPro" id="IPR050975">
    <property type="entry name" value="Sleep_regulator"/>
</dbReference>
<name>A0A7J7KIQ1_BUGNE</name>
<dbReference type="Proteomes" id="UP000593567">
    <property type="component" value="Unassembled WGS sequence"/>
</dbReference>
<evidence type="ECO:0000256" key="1">
    <source>
        <dbReference type="ARBA" id="ARBA00022729"/>
    </source>
</evidence>
<dbReference type="Pfam" id="PF17064">
    <property type="entry name" value="QVR"/>
    <property type="match status" value="1"/>
</dbReference>
<comment type="caution">
    <text evidence="4">The sequence shown here is derived from an EMBL/GenBank/DDBJ whole genome shotgun (WGS) entry which is preliminary data.</text>
</comment>
<evidence type="ECO:0000313" key="4">
    <source>
        <dbReference type="EMBL" id="KAF6038107.1"/>
    </source>
</evidence>
<evidence type="ECO:0008006" key="6">
    <source>
        <dbReference type="Google" id="ProtNLM"/>
    </source>
</evidence>
<keyword evidence="1 3" id="KW-0732">Signal</keyword>
<evidence type="ECO:0000256" key="2">
    <source>
        <dbReference type="ARBA" id="ARBA00023180"/>
    </source>
</evidence>
<proteinExistence type="predicted"/>
<dbReference type="GO" id="GO:0032222">
    <property type="term" value="P:regulation of synaptic transmission, cholinergic"/>
    <property type="evidence" value="ECO:0007669"/>
    <property type="project" value="InterPro"/>
</dbReference>
<protein>
    <recommendedName>
        <fullName evidence="6">Protein sleepless</fullName>
    </recommendedName>
</protein>